<dbReference type="EMBL" id="NHON01000048">
    <property type="protein sequence ID" value="OWJ64851.1"/>
    <property type="molecule type" value="Genomic_DNA"/>
</dbReference>
<dbReference type="Proteomes" id="UP000196655">
    <property type="component" value="Unassembled WGS sequence"/>
</dbReference>
<proteinExistence type="inferred from homology"/>
<dbReference type="GO" id="GO:0005737">
    <property type="term" value="C:cytoplasm"/>
    <property type="evidence" value="ECO:0007669"/>
    <property type="project" value="UniProtKB-SubCell"/>
</dbReference>
<dbReference type="Pfam" id="PF01774">
    <property type="entry name" value="UreD"/>
    <property type="match status" value="1"/>
</dbReference>
<evidence type="ECO:0000313" key="5">
    <source>
        <dbReference type="EMBL" id="OWJ64851.1"/>
    </source>
</evidence>
<keyword evidence="6" id="KW-1185">Reference proteome</keyword>
<dbReference type="GO" id="GO:0016151">
    <property type="term" value="F:nickel cation binding"/>
    <property type="evidence" value="ECO:0007669"/>
    <property type="project" value="UniProtKB-UniRule"/>
</dbReference>
<keyword evidence="2 3" id="KW-0143">Chaperone</keyword>
<keyword evidence="3" id="KW-0963">Cytoplasm</keyword>
<evidence type="ECO:0000313" key="6">
    <source>
        <dbReference type="Proteomes" id="UP000196655"/>
    </source>
</evidence>
<dbReference type="OrthoDB" id="9798842at2"/>
<dbReference type="PANTHER" id="PTHR33643">
    <property type="entry name" value="UREASE ACCESSORY PROTEIN D"/>
    <property type="match status" value="1"/>
</dbReference>
<evidence type="ECO:0000256" key="2">
    <source>
        <dbReference type="ARBA" id="ARBA00023186"/>
    </source>
</evidence>
<sequence>MKTASVVTLRSEPPARAEPTARPVPLARARGRLDLGFKRRGEETVLAALFQEGCAKARFPRREAGAFTGAVLLNTAGGLTGGDRLQQGVRWGEGTAATVAGQAAERIYRSLGDAARIETRLMAEPGAMAEWLPQETILFDRARLDRDLQVELRGDARFLGVEAIVFGRAAMGETVRQGALRDAWRIRRDGRLVYADALAIDGDPAAALDRPGLGRGARAVATLLFAAPEAAELIDPLCAALAGAEGLAGASAWNGLLVARFAAVDSAVLRRDLISALGILRAGRPLPRVWHC</sequence>
<comment type="subcellular location">
    <subcellularLocation>
        <location evidence="3">Cytoplasm</location>
    </subcellularLocation>
</comment>
<accession>A0A211ZHU2</accession>
<feature type="region of interest" description="Disordered" evidence="4">
    <location>
        <begin position="1"/>
        <end position="21"/>
    </location>
</feature>
<reference evidence="6" key="1">
    <citation type="submission" date="2017-05" db="EMBL/GenBank/DDBJ databases">
        <authorList>
            <person name="Macchi M."/>
            <person name="Festa S."/>
            <person name="Coppotelli B.M."/>
            <person name="Morelli I.S."/>
        </authorList>
    </citation>
    <scope>NUCLEOTIDE SEQUENCE [LARGE SCALE GENOMIC DNA]</scope>
    <source>
        <strain evidence="6">I</strain>
    </source>
</reference>
<name>A0A211ZHU2_9PROT</name>
<gene>
    <name evidence="3" type="primary">ureD</name>
    <name evidence="5" type="ORF">BWR60_22600</name>
</gene>
<feature type="compositionally biased region" description="Low complexity" evidence="4">
    <location>
        <begin position="10"/>
        <end position="21"/>
    </location>
</feature>
<organism evidence="5 6">
    <name type="scientific">Inquilinus limosus</name>
    <dbReference type="NCBI Taxonomy" id="171674"/>
    <lineage>
        <taxon>Bacteria</taxon>
        <taxon>Pseudomonadati</taxon>
        <taxon>Pseudomonadota</taxon>
        <taxon>Alphaproteobacteria</taxon>
        <taxon>Rhodospirillales</taxon>
        <taxon>Rhodospirillaceae</taxon>
        <taxon>Inquilinus</taxon>
    </lineage>
</organism>
<evidence type="ECO:0000256" key="4">
    <source>
        <dbReference type="SAM" id="MobiDB-lite"/>
    </source>
</evidence>
<dbReference type="AlphaFoldDB" id="A0A211ZHU2"/>
<dbReference type="STRING" id="1122125.GCA_000423185_04782"/>
<dbReference type="InterPro" id="IPR002669">
    <property type="entry name" value="UreD"/>
</dbReference>
<evidence type="ECO:0000256" key="3">
    <source>
        <dbReference type="HAMAP-Rule" id="MF_01384"/>
    </source>
</evidence>
<dbReference type="HAMAP" id="MF_01384">
    <property type="entry name" value="UreD"/>
    <property type="match status" value="1"/>
</dbReference>
<comment type="function">
    <text evidence="3">Required for maturation of urease via the functional incorporation of the urease nickel metallocenter.</text>
</comment>
<comment type="subunit">
    <text evidence="3">UreD, UreF and UreG form a complex that acts as a GTP-hydrolysis-dependent molecular chaperone, activating the urease apoprotein by helping to assemble the nickel containing metallocenter of UreC. The UreE protein probably delivers the nickel.</text>
</comment>
<evidence type="ECO:0000256" key="1">
    <source>
        <dbReference type="ARBA" id="ARBA00007177"/>
    </source>
</evidence>
<comment type="caution">
    <text evidence="5">The sequence shown here is derived from an EMBL/GenBank/DDBJ whole genome shotgun (WGS) entry which is preliminary data.</text>
</comment>
<keyword evidence="3" id="KW-0996">Nickel insertion</keyword>
<protein>
    <recommendedName>
        <fullName evidence="3">Urease accessory protein UreD</fullName>
    </recommendedName>
</protein>
<dbReference type="PANTHER" id="PTHR33643:SF1">
    <property type="entry name" value="UREASE ACCESSORY PROTEIN D"/>
    <property type="match status" value="1"/>
</dbReference>
<comment type="similarity">
    <text evidence="1 3">Belongs to the UreD family.</text>
</comment>